<keyword evidence="5 16" id="KW-0597">Phosphoprotein</keyword>
<comment type="subcellular location">
    <subcellularLocation>
        <location evidence="2">Cell membrane</location>
        <topology evidence="2">Multi-pass membrane protein</topology>
    </subcellularLocation>
</comment>
<dbReference type="GO" id="GO:0005886">
    <property type="term" value="C:plasma membrane"/>
    <property type="evidence" value="ECO:0007669"/>
    <property type="project" value="UniProtKB-SubCell"/>
</dbReference>
<evidence type="ECO:0000256" key="17">
    <source>
        <dbReference type="SAM" id="Phobius"/>
    </source>
</evidence>
<dbReference type="SMART" id="SM00387">
    <property type="entry name" value="HATPase_c"/>
    <property type="match status" value="1"/>
</dbReference>
<dbReference type="SUPFAM" id="SSF55874">
    <property type="entry name" value="ATPase domain of HSP90 chaperone/DNA topoisomerase II/histidine kinase"/>
    <property type="match status" value="1"/>
</dbReference>
<evidence type="ECO:0000256" key="4">
    <source>
        <dbReference type="ARBA" id="ARBA00022475"/>
    </source>
</evidence>
<evidence type="ECO:0000256" key="8">
    <source>
        <dbReference type="ARBA" id="ARBA00022741"/>
    </source>
</evidence>
<dbReference type="Gene3D" id="1.10.287.130">
    <property type="match status" value="1"/>
</dbReference>
<keyword evidence="21" id="KW-1185">Reference proteome</keyword>
<name>A0A0K6IK33_9GAMM</name>
<dbReference type="EMBL" id="CYHG01000003">
    <property type="protein sequence ID" value="CUB03475.1"/>
    <property type="molecule type" value="Genomic_DNA"/>
</dbReference>
<evidence type="ECO:0000256" key="12">
    <source>
        <dbReference type="ARBA" id="ARBA00023012"/>
    </source>
</evidence>
<feature type="transmembrane region" description="Helical" evidence="17">
    <location>
        <begin position="12"/>
        <end position="32"/>
    </location>
</feature>
<dbReference type="PANTHER" id="PTHR45339:SF1">
    <property type="entry name" value="HYBRID SIGNAL TRANSDUCTION HISTIDINE KINASE J"/>
    <property type="match status" value="1"/>
</dbReference>
<keyword evidence="8" id="KW-0547">Nucleotide-binding</keyword>
<dbReference type="CDD" id="cd17546">
    <property type="entry name" value="REC_hyHK_CKI1_RcsC-like"/>
    <property type="match status" value="1"/>
</dbReference>
<evidence type="ECO:0000256" key="5">
    <source>
        <dbReference type="ARBA" id="ARBA00022553"/>
    </source>
</evidence>
<dbReference type="Pfam" id="PF02518">
    <property type="entry name" value="HATPase_c"/>
    <property type="match status" value="1"/>
</dbReference>
<feature type="domain" description="Histidine kinase" evidence="18">
    <location>
        <begin position="245"/>
        <end position="459"/>
    </location>
</feature>
<evidence type="ECO:0000313" key="20">
    <source>
        <dbReference type="EMBL" id="CUB03475.1"/>
    </source>
</evidence>
<dbReference type="SMART" id="SM00448">
    <property type="entry name" value="REC"/>
    <property type="match status" value="1"/>
</dbReference>
<dbReference type="AlphaFoldDB" id="A0A0K6IK33"/>
<dbReference type="Gene3D" id="3.40.50.2300">
    <property type="match status" value="1"/>
</dbReference>
<keyword evidence="6" id="KW-0808">Transferase</keyword>
<dbReference type="Pfam" id="PF00512">
    <property type="entry name" value="HisKA"/>
    <property type="match status" value="1"/>
</dbReference>
<dbReference type="PRINTS" id="PR00344">
    <property type="entry name" value="BCTRLSENSOR"/>
</dbReference>
<dbReference type="SUPFAM" id="SSF47384">
    <property type="entry name" value="Homodimeric domain of signal transducing histidine kinase"/>
    <property type="match status" value="1"/>
</dbReference>
<dbReference type="InterPro" id="IPR011006">
    <property type="entry name" value="CheY-like_superfamily"/>
</dbReference>
<feature type="transmembrane region" description="Helical" evidence="17">
    <location>
        <begin position="182"/>
        <end position="205"/>
    </location>
</feature>
<evidence type="ECO:0000256" key="10">
    <source>
        <dbReference type="ARBA" id="ARBA00022840"/>
    </source>
</evidence>
<feature type="modified residue" description="4-aspartylphosphate" evidence="16">
    <location>
        <position position="640"/>
    </location>
</feature>
<dbReference type="PANTHER" id="PTHR45339">
    <property type="entry name" value="HYBRID SIGNAL TRANSDUCTION HISTIDINE KINASE J"/>
    <property type="match status" value="1"/>
</dbReference>
<dbReference type="InterPro" id="IPR036097">
    <property type="entry name" value="HisK_dim/P_sf"/>
</dbReference>
<dbReference type="InterPro" id="IPR036641">
    <property type="entry name" value="HPT_dom_sf"/>
</dbReference>
<evidence type="ECO:0000256" key="16">
    <source>
        <dbReference type="PROSITE-ProRule" id="PRU00169"/>
    </source>
</evidence>
<dbReference type="SMART" id="SM00388">
    <property type="entry name" value="HisKA"/>
    <property type="match status" value="1"/>
</dbReference>
<comment type="subunit">
    <text evidence="14">At low DSF concentrations, interacts with RpfF.</text>
</comment>
<evidence type="ECO:0000256" key="13">
    <source>
        <dbReference type="ARBA" id="ARBA00023136"/>
    </source>
</evidence>
<organism evidence="20 21">
    <name type="scientific">Marinomonas fungiae</name>
    <dbReference type="NCBI Taxonomy" id="1137284"/>
    <lineage>
        <taxon>Bacteria</taxon>
        <taxon>Pseudomonadati</taxon>
        <taxon>Pseudomonadota</taxon>
        <taxon>Gammaproteobacteria</taxon>
        <taxon>Oceanospirillales</taxon>
        <taxon>Oceanospirillaceae</taxon>
        <taxon>Marinomonas</taxon>
    </lineage>
</organism>
<dbReference type="InterPro" id="IPR004358">
    <property type="entry name" value="Sig_transdc_His_kin-like_C"/>
</dbReference>
<dbReference type="PROSITE" id="PS50109">
    <property type="entry name" value="HIS_KIN"/>
    <property type="match status" value="1"/>
</dbReference>
<evidence type="ECO:0000256" key="1">
    <source>
        <dbReference type="ARBA" id="ARBA00000085"/>
    </source>
</evidence>
<sequence>MRSVFKFKYGRFIGVLVGTAAIFLVTVVLLYVQLLERQEALLSAAEEDALWASYQLDREALKFRNSVRLLVDSKTQSQQLNRLDEAQLRFDILYSRLNIISAGQLKDLFNQLPDADTNRRIIRQHLDVIDGLLFIDDPNQIDKQKISEHVESLLQITESVVFNALERRSGDKVSQRKQMESLYHYLGLLVSALTFIMLIIIGMLFRQVVISIRSYKKTRQLANELQRTAEIAQAATRAKSDFLATMSHEIRTPMNAILGMSHLVLDSELQPKQRNYINKIQSSANNLLLIINDILDFSKVEAGKLNLESAPYKLDDVLEYAYQICRNAAEDKGLRFTVVRDFNIPDTLMGDETRVKQVLVNILGNAVKFTLQGEVELHVSLKHDALIFRFRDTGIGISSDSDIFEGFSQADTSTTRLYGGTGLGLGISKRLVELMQGSIRFESEVGKGSTFWVQLPLQTVPNSTQPNGCYLELCVLLSDNAMMRQLANLNIPHTLVTEDQVTHNDQYLIISDQYYSVLQQVVEQQLHNNFAGQVLIFGRQLSHESMFAWRKLCLLTRAKLNSYMTVSHVPDESVSHSLNRFHECDSLLGRRVLLAEDNPVNAEIACALLEKLGVVVVVANNGQEAVTAASDEAFDLILMDVQMPIMDGYQATEAIIHRLGEEHPPILALTAGALDSDREFAMNAGMSDFLTKPLDPLLLLNKLEEWLVGHSADQVISGEIQSKRIFAPDMGLYRIGGNAQRYQDMLERFLKLLTPYSSQRSNNFPITSYELHSIKGAAANIGGERFAAEVAQLERDLAEGGNSGDKEHTVQIVKVTEAADELISQIKAFLAANSVSEPAPTTDNFTSYDADEFIQMINQLIENLAMGIADVSAPLEHLISLASAEHSKDLNQVRDKINNYDYDLAIELLQQLKQKL</sequence>
<evidence type="ECO:0000256" key="11">
    <source>
        <dbReference type="ARBA" id="ARBA00022989"/>
    </source>
</evidence>
<keyword evidence="4" id="KW-1003">Cell membrane</keyword>
<comment type="catalytic activity">
    <reaction evidence="1">
        <text>ATP + protein L-histidine = ADP + protein N-phospho-L-histidine.</text>
        <dbReference type="EC" id="2.7.13.3"/>
    </reaction>
</comment>
<gene>
    <name evidence="20" type="ORF">Ga0061065_103326</name>
</gene>
<dbReference type="Gene3D" id="3.30.565.10">
    <property type="entry name" value="Histidine kinase-like ATPase, C-terminal domain"/>
    <property type="match status" value="1"/>
</dbReference>
<dbReference type="CDD" id="cd16922">
    <property type="entry name" value="HATPase_EvgS-ArcB-TorS-like"/>
    <property type="match status" value="1"/>
</dbReference>
<dbReference type="GO" id="GO:0000155">
    <property type="term" value="F:phosphorelay sensor kinase activity"/>
    <property type="evidence" value="ECO:0007669"/>
    <property type="project" value="InterPro"/>
</dbReference>
<keyword evidence="7 17" id="KW-0812">Transmembrane</keyword>
<evidence type="ECO:0000259" key="19">
    <source>
        <dbReference type="PROSITE" id="PS50110"/>
    </source>
</evidence>
<dbReference type="FunFam" id="1.10.287.130:FF:000002">
    <property type="entry name" value="Two-component osmosensing histidine kinase"/>
    <property type="match status" value="1"/>
</dbReference>
<dbReference type="PROSITE" id="PS50110">
    <property type="entry name" value="RESPONSE_REGULATORY"/>
    <property type="match status" value="1"/>
</dbReference>
<accession>A0A0K6IK33</accession>
<dbReference type="Proteomes" id="UP000182769">
    <property type="component" value="Unassembled WGS sequence"/>
</dbReference>
<keyword evidence="9 20" id="KW-0418">Kinase</keyword>
<evidence type="ECO:0000256" key="3">
    <source>
        <dbReference type="ARBA" id="ARBA00012438"/>
    </source>
</evidence>
<dbReference type="InterPro" id="IPR001789">
    <property type="entry name" value="Sig_transdc_resp-reg_receiver"/>
</dbReference>
<dbReference type="SUPFAM" id="SSF52172">
    <property type="entry name" value="CheY-like"/>
    <property type="match status" value="1"/>
</dbReference>
<protein>
    <recommendedName>
        <fullName evidence="15">Sensory/regulatory protein RpfC</fullName>
        <ecNumber evidence="3">2.7.13.3</ecNumber>
    </recommendedName>
</protein>
<reference evidence="21" key="1">
    <citation type="submission" date="2015-08" db="EMBL/GenBank/DDBJ databases">
        <authorList>
            <person name="Varghese N."/>
        </authorList>
    </citation>
    <scope>NUCLEOTIDE SEQUENCE [LARGE SCALE GENOMIC DNA]</scope>
    <source>
        <strain evidence="21">JCM 18476</strain>
    </source>
</reference>
<keyword evidence="12" id="KW-0902">Two-component regulatory system</keyword>
<dbReference type="SUPFAM" id="SSF47226">
    <property type="entry name" value="Histidine-containing phosphotransfer domain, HPT domain"/>
    <property type="match status" value="1"/>
</dbReference>
<dbReference type="GO" id="GO:0005524">
    <property type="term" value="F:ATP binding"/>
    <property type="evidence" value="ECO:0007669"/>
    <property type="project" value="UniProtKB-KW"/>
</dbReference>
<dbReference type="Pfam" id="PF00072">
    <property type="entry name" value="Response_reg"/>
    <property type="match status" value="1"/>
</dbReference>
<dbReference type="OrthoDB" id="6724607at2"/>
<evidence type="ECO:0000256" key="14">
    <source>
        <dbReference type="ARBA" id="ARBA00064003"/>
    </source>
</evidence>
<dbReference type="InterPro" id="IPR003594">
    <property type="entry name" value="HATPase_dom"/>
</dbReference>
<dbReference type="CDD" id="cd00082">
    <property type="entry name" value="HisKA"/>
    <property type="match status" value="1"/>
</dbReference>
<dbReference type="FunFam" id="3.30.565.10:FF:000010">
    <property type="entry name" value="Sensor histidine kinase RcsC"/>
    <property type="match status" value="1"/>
</dbReference>
<dbReference type="EC" id="2.7.13.3" evidence="3"/>
<proteinExistence type="predicted"/>
<dbReference type="InterPro" id="IPR003661">
    <property type="entry name" value="HisK_dim/P_dom"/>
</dbReference>
<keyword evidence="11 17" id="KW-1133">Transmembrane helix</keyword>
<feature type="domain" description="Response regulatory" evidence="19">
    <location>
        <begin position="591"/>
        <end position="707"/>
    </location>
</feature>
<evidence type="ECO:0000256" key="2">
    <source>
        <dbReference type="ARBA" id="ARBA00004651"/>
    </source>
</evidence>
<evidence type="ECO:0000256" key="7">
    <source>
        <dbReference type="ARBA" id="ARBA00022692"/>
    </source>
</evidence>
<evidence type="ECO:0000256" key="9">
    <source>
        <dbReference type="ARBA" id="ARBA00022777"/>
    </source>
</evidence>
<evidence type="ECO:0000256" key="6">
    <source>
        <dbReference type="ARBA" id="ARBA00022679"/>
    </source>
</evidence>
<keyword evidence="10" id="KW-0067">ATP-binding</keyword>
<keyword evidence="13 17" id="KW-0472">Membrane</keyword>
<evidence type="ECO:0000313" key="21">
    <source>
        <dbReference type="Proteomes" id="UP000182769"/>
    </source>
</evidence>
<dbReference type="InterPro" id="IPR036890">
    <property type="entry name" value="HATPase_C_sf"/>
</dbReference>
<dbReference type="STRING" id="1137284.GCA_001418205_01326"/>
<evidence type="ECO:0000259" key="18">
    <source>
        <dbReference type="PROSITE" id="PS50109"/>
    </source>
</evidence>
<evidence type="ECO:0000256" key="15">
    <source>
        <dbReference type="ARBA" id="ARBA00068150"/>
    </source>
</evidence>
<dbReference type="Gene3D" id="1.20.120.160">
    <property type="entry name" value="HPT domain"/>
    <property type="match status" value="1"/>
</dbReference>
<dbReference type="InterPro" id="IPR005467">
    <property type="entry name" value="His_kinase_dom"/>
</dbReference>